<dbReference type="GO" id="GO:0008841">
    <property type="term" value="F:dihydrofolate synthase activity"/>
    <property type="evidence" value="ECO:0007669"/>
    <property type="project" value="UniProtKB-EC"/>
</dbReference>
<evidence type="ECO:0000256" key="18">
    <source>
        <dbReference type="ARBA" id="ARBA00047808"/>
    </source>
</evidence>
<reference evidence="24 25" key="1">
    <citation type="submission" date="2024-07" db="EMBL/GenBank/DDBJ databases">
        <title>Uliginosibacterium paludis KCTC:42655.</title>
        <authorList>
            <person name="Kim M.K."/>
        </authorList>
    </citation>
    <scope>NUCLEOTIDE SEQUENCE [LARGE SCALE GENOMIC DNA]</scope>
    <source>
        <strain evidence="24 25">KCTC 42655</strain>
    </source>
</reference>
<evidence type="ECO:0000256" key="8">
    <source>
        <dbReference type="ARBA" id="ARBA00022598"/>
    </source>
</evidence>
<evidence type="ECO:0000256" key="2">
    <source>
        <dbReference type="ARBA" id="ARBA00004799"/>
    </source>
</evidence>
<name>A0ABV2CL07_9RHOO</name>
<keyword evidence="10 21" id="KW-0547">Nucleotide-binding</keyword>
<dbReference type="Pfam" id="PF08245">
    <property type="entry name" value="Mur_ligase_M"/>
    <property type="match status" value="1"/>
</dbReference>
<evidence type="ECO:0000256" key="3">
    <source>
        <dbReference type="ARBA" id="ARBA00005150"/>
    </source>
</evidence>
<dbReference type="InterPro" id="IPR001645">
    <property type="entry name" value="Folylpolyglutamate_synth"/>
</dbReference>
<evidence type="ECO:0000256" key="7">
    <source>
        <dbReference type="ARBA" id="ARBA00019357"/>
    </source>
</evidence>
<dbReference type="EC" id="6.3.2.17" evidence="6"/>
<evidence type="ECO:0000256" key="14">
    <source>
        <dbReference type="ARBA" id="ARBA00030048"/>
    </source>
</evidence>
<dbReference type="NCBIfam" id="TIGR01499">
    <property type="entry name" value="folC"/>
    <property type="match status" value="1"/>
</dbReference>
<dbReference type="SUPFAM" id="SSF53244">
    <property type="entry name" value="MurD-like peptide ligases, peptide-binding domain"/>
    <property type="match status" value="1"/>
</dbReference>
<evidence type="ECO:0000256" key="13">
    <source>
        <dbReference type="ARBA" id="ARBA00022909"/>
    </source>
</evidence>
<dbReference type="InterPro" id="IPR013221">
    <property type="entry name" value="Mur_ligase_cen"/>
</dbReference>
<comment type="pathway">
    <text evidence="2">Cofactor biosynthesis; tetrahydrofolate biosynthesis; 7,8-dihydrofolate from 2-amino-4-hydroxy-6-hydroxymethyl-7,8-dihydropteridine diphosphate and 4-aminobenzoate: step 2/2.</text>
</comment>
<keyword evidence="9" id="KW-0479">Metal-binding</keyword>
<dbReference type="Gene3D" id="3.40.1190.10">
    <property type="entry name" value="Mur-like, catalytic domain"/>
    <property type="match status" value="1"/>
</dbReference>
<evidence type="ECO:0000259" key="23">
    <source>
        <dbReference type="Pfam" id="PF08245"/>
    </source>
</evidence>
<dbReference type="EC" id="6.3.2.12" evidence="5"/>
<protein>
    <recommendedName>
        <fullName evidence="7">Dihydrofolate synthase/folylpolyglutamate synthase</fullName>
        <ecNumber evidence="5">6.3.2.12</ecNumber>
        <ecNumber evidence="6">6.3.2.17</ecNumber>
    </recommendedName>
    <alternativeName>
        <fullName evidence="16">Folylpoly-gamma-glutamate synthetase-dihydrofolate synthetase</fullName>
    </alternativeName>
    <alternativeName>
        <fullName evidence="14">Folylpolyglutamate synthetase</fullName>
    </alternativeName>
    <alternativeName>
        <fullName evidence="15">Tetrahydrofolylpolyglutamate synthase</fullName>
    </alternativeName>
</protein>
<evidence type="ECO:0000256" key="15">
    <source>
        <dbReference type="ARBA" id="ARBA00030592"/>
    </source>
</evidence>
<evidence type="ECO:0000256" key="17">
    <source>
        <dbReference type="ARBA" id="ARBA00047493"/>
    </source>
</evidence>
<comment type="catalytic activity">
    <reaction evidence="18">
        <text>10-formyltetrahydrofolyl-(gamma-L-Glu)(n) + L-glutamate + ATP = 10-formyltetrahydrofolyl-(gamma-L-Glu)(n+1) + ADP + phosphate + H(+)</text>
        <dbReference type="Rhea" id="RHEA:51904"/>
        <dbReference type="Rhea" id="RHEA-COMP:13088"/>
        <dbReference type="Rhea" id="RHEA-COMP:14300"/>
        <dbReference type="ChEBI" id="CHEBI:15378"/>
        <dbReference type="ChEBI" id="CHEBI:29985"/>
        <dbReference type="ChEBI" id="CHEBI:30616"/>
        <dbReference type="ChEBI" id="CHEBI:43474"/>
        <dbReference type="ChEBI" id="CHEBI:134413"/>
        <dbReference type="ChEBI" id="CHEBI:456216"/>
        <dbReference type="EC" id="6.3.2.17"/>
    </reaction>
</comment>
<sequence>MLAVPATLEAWLTYIEAQHSRPIDLGLDRVGRVLSALGLGSPMRVITVGGTNGKGSTCAMLEAILHAAGYRVGLYTSPHLLRYNERVRINLTEASDDALCGAFAAVEAARGEVPLTYFEYATLAAWQLFSGSNLDVAILEVGLGGRLDAVNAIEPDCSIVTGVAMDHMDYLGDTREAIGFEKAGIFRSGKPAVCGDPEPPSSLVAHAMRIGADLRIQGRDYGFTGDKNQWSFVGKDSRRNSLAYPALRGANQLLNASTVLAALECLAEVLPVPMQAVRQGLMTVELPARFQILPGKPAVVLDVAHNPQAAAVLAENLMNMGFFPETWAVCGMLADKDIAGSLVYLAPRVDHWLLCQLPGPRAASPDVLEKALRDAGSSATFEHFETPELAFASARSRAGDGDRIVAFGSFLTVAGAMRANAARR</sequence>
<dbReference type="RefSeq" id="WP_345926645.1">
    <property type="nucleotide sequence ID" value="NZ_JBDIVF010000003.1"/>
</dbReference>
<dbReference type="PANTHER" id="PTHR11136:SF0">
    <property type="entry name" value="DIHYDROFOLATE SYNTHETASE-RELATED"/>
    <property type="match status" value="1"/>
</dbReference>
<evidence type="ECO:0000256" key="1">
    <source>
        <dbReference type="ARBA" id="ARBA00002714"/>
    </source>
</evidence>
<evidence type="ECO:0000256" key="20">
    <source>
        <dbReference type="ARBA" id="ARBA00049161"/>
    </source>
</evidence>
<comment type="similarity">
    <text evidence="4 21">Belongs to the folylpolyglutamate synthase family.</text>
</comment>
<evidence type="ECO:0000259" key="22">
    <source>
        <dbReference type="Pfam" id="PF02875"/>
    </source>
</evidence>
<keyword evidence="13" id="KW-0289">Folate biosynthesis</keyword>
<dbReference type="InterPro" id="IPR004101">
    <property type="entry name" value="Mur_ligase_C"/>
</dbReference>
<keyword evidence="11 21" id="KW-0067">ATP-binding</keyword>
<evidence type="ECO:0000313" key="24">
    <source>
        <dbReference type="EMBL" id="MET1488487.1"/>
    </source>
</evidence>
<dbReference type="InterPro" id="IPR036615">
    <property type="entry name" value="Mur_ligase_C_dom_sf"/>
</dbReference>
<evidence type="ECO:0000256" key="19">
    <source>
        <dbReference type="ARBA" id="ARBA00049035"/>
    </source>
</evidence>
<dbReference type="Gene3D" id="3.90.190.20">
    <property type="entry name" value="Mur ligase, C-terminal domain"/>
    <property type="match status" value="1"/>
</dbReference>
<comment type="pathway">
    <text evidence="3">Cofactor biosynthesis; tetrahydrofolylpolyglutamate biosynthesis.</text>
</comment>
<keyword evidence="25" id="KW-1185">Reference proteome</keyword>
<feature type="domain" description="Mur ligase central" evidence="23">
    <location>
        <begin position="48"/>
        <end position="188"/>
    </location>
</feature>
<evidence type="ECO:0000256" key="9">
    <source>
        <dbReference type="ARBA" id="ARBA00022723"/>
    </source>
</evidence>
<comment type="function">
    <text evidence="1">Functions in two distinct reactions of the de novo folate biosynthetic pathway. Catalyzes the addition of a glutamate residue to dihydropteroate (7,8-dihydropteroate or H2Pte) to form dihydrofolate (7,8-dihydrofolate monoglutamate or H2Pte-Glu). Also catalyzes successive additions of L-glutamate to tetrahydrofolate or 10-formyltetrahydrofolate or 5,10-methylenetetrahydrofolate, leading to folylpolyglutamate derivatives.</text>
</comment>
<organism evidence="24 25">
    <name type="scientific">Uliginosibacterium paludis</name>
    <dbReference type="NCBI Taxonomy" id="1615952"/>
    <lineage>
        <taxon>Bacteria</taxon>
        <taxon>Pseudomonadati</taxon>
        <taxon>Pseudomonadota</taxon>
        <taxon>Betaproteobacteria</taxon>
        <taxon>Rhodocyclales</taxon>
        <taxon>Zoogloeaceae</taxon>
        <taxon>Uliginosibacterium</taxon>
    </lineage>
</organism>
<accession>A0ABV2CL07</accession>
<dbReference type="Pfam" id="PF02875">
    <property type="entry name" value="Mur_ligase_C"/>
    <property type="match status" value="1"/>
</dbReference>
<evidence type="ECO:0000256" key="11">
    <source>
        <dbReference type="ARBA" id="ARBA00022840"/>
    </source>
</evidence>
<comment type="catalytic activity">
    <reaction evidence="17">
        <text>(6S)-5,6,7,8-tetrahydrofolyl-(gamma-L-Glu)(n) + L-glutamate + ATP = (6S)-5,6,7,8-tetrahydrofolyl-(gamma-L-Glu)(n+1) + ADP + phosphate + H(+)</text>
        <dbReference type="Rhea" id="RHEA:10580"/>
        <dbReference type="Rhea" id="RHEA-COMP:14738"/>
        <dbReference type="Rhea" id="RHEA-COMP:14740"/>
        <dbReference type="ChEBI" id="CHEBI:15378"/>
        <dbReference type="ChEBI" id="CHEBI:29985"/>
        <dbReference type="ChEBI" id="CHEBI:30616"/>
        <dbReference type="ChEBI" id="CHEBI:43474"/>
        <dbReference type="ChEBI" id="CHEBI:141005"/>
        <dbReference type="ChEBI" id="CHEBI:456216"/>
        <dbReference type="EC" id="6.3.2.17"/>
    </reaction>
</comment>
<evidence type="ECO:0000256" key="10">
    <source>
        <dbReference type="ARBA" id="ARBA00022741"/>
    </source>
</evidence>
<evidence type="ECO:0000256" key="21">
    <source>
        <dbReference type="PIRNR" id="PIRNR001563"/>
    </source>
</evidence>
<evidence type="ECO:0000256" key="16">
    <source>
        <dbReference type="ARBA" id="ARBA00032510"/>
    </source>
</evidence>
<gene>
    <name evidence="24" type="primary">folC</name>
    <name evidence="24" type="ORF">ABVT11_01510</name>
</gene>
<evidence type="ECO:0000256" key="5">
    <source>
        <dbReference type="ARBA" id="ARBA00013023"/>
    </source>
</evidence>
<evidence type="ECO:0000313" key="25">
    <source>
        <dbReference type="Proteomes" id="UP001548590"/>
    </source>
</evidence>
<dbReference type="GO" id="GO:0004326">
    <property type="term" value="F:tetrahydrofolylpolyglutamate synthase activity"/>
    <property type="evidence" value="ECO:0007669"/>
    <property type="project" value="UniProtKB-EC"/>
</dbReference>
<comment type="catalytic activity">
    <reaction evidence="19">
        <text>(6R)-5,10-methylenetetrahydrofolyl-(gamma-L-Glu)(n) + L-glutamate + ATP = (6R)-5,10-methylenetetrahydrofolyl-(gamma-L-Glu)(n+1) + ADP + phosphate + H(+)</text>
        <dbReference type="Rhea" id="RHEA:51912"/>
        <dbReference type="Rhea" id="RHEA-COMP:13257"/>
        <dbReference type="Rhea" id="RHEA-COMP:13258"/>
        <dbReference type="ChEBI" id="CHEBI:15378"/>
        <dbReference type="ChEBI" id="CHEBI:29985"/>
        <dbReference type="ChEBI" id="CHEBI:30616"/>
        <dbReference type="ChEBI" id="CHEBI:43474"/>
        <dbReference type="ChEBI" id="CHEBI:136572"/>
        <dbReference type="ChEBI" id="CHEBI:456216"/>
        <dbReference type="EC" id="6.3.2.17"/>
    </reaction>
</comment>
<feature type="domain" description="Mur ligase C-terminal" evidence="22">
    <location>
        <begin position="289"/>
        <end position="410"/>
    </location>
</feature>
<dbReference type="EMBL" id="JBEWLZ010000001">
    <property type="protein sequence ID" value="MET1488487.1"/>
    <property type="molecule type" value="Genomic_DNA"/>
</dbReference>
<dbReference type="PIRSF" id="PIRSF001563">
    <property type="entry name" value="Folylpolyglu_synth"/>
    <property type="match status" value="1"/>
</dbReference>
<evidence type="ECO:0000256" key="6">
    <source>
        <dbReference type="ARBA" id="ARBA00013025"/>
    </source>
</evidence>
<proteinExistence type="inferred from homology"/>
<dbReference type="Proteomes" id="UP001548590">
    <property type="component" value="Unassembled WGS sequence"/>
</dbReference>
<dbReference type="NCBIfam" id="NF008101">
    <property type="entry name" value="PRK10846.1"/>
    <property type="match status" value="1"/>
</dbReference>
<evidence type="ECO:0000256" key="12">
    <source>
        <dbReference type="ARBA" id="ARBA00022842"/>
    </source>
</evidence>
<comment type="catalytic activity">
    <reaction evidence="20">
        <text>7,8-dihydropteroate + L-glutamate + ATP = 7,8-dihydrofolate + ADP + phosphate + H(+)</text>
        <dbReference type="Rhea" id="RHEA:23584"/>
        <dbReference type="ChEBI" id="CHEBI:15378"/>
        <dbReference type="ChEBI" id="CHEBI:17839"/>
        <dbReference type="ChEBI" id="CHEBI:29985"/>
        <dbReference type="ChEBI" id="CHEBI:30616"/>
        <dbReference type="ChEBI" id="CHEBI:43474"/>
        <dbReference type="ChEBI" id="CHEBI:57451"/>
        <dbReference type="ChEBI" id="CHEBI:456216"/>
        <dbReference type="EC" id="6.3.2.12"/>
    </reaction>
</comment>
<dbReference type="PANTHER" id="PTHR11136">
    <property type="entry name" value="FOLYLPOLYGLUTAMATE SYNTHASE-RELATED"/>
    <property type="match status" value="1"/>
</dbReference>
<dbReference type="SUPFAM" id="SSF53623">
    <property type="entry name" value="MurD-like peptide ligases, catalytic domain"/>
    <property type="match status" value="1"/>
</dbReference>
<keyword evidence="12" id="KW-0460">Magnesium</keyword>
<comment type="caution">
    <text evidence="24">The sequence shown here is derived from an EMBL/GenBank/DDBJ whole genome shotgun (WGS) entry which is preliminary data.</text>
</comment>
<dbReference type="InterPro" id="IPR036565">
    <property type="entry name" value="Mur-like_cat_sf"/>
</dbReference>
<keyword evidence="8 21" id="KW-0436">Ligase</keyword>
<evidence type="ECO:0000256" key="4">
    <source>
        <dbReference type="ARBA" id="ARBA00008276"/>
    </source>
</evidence>